<evidence type="ECO:0000313" key="1">
    <source>
        <dbReference type="EMBL" id="KAK9744389.1"/>
    </source>
</evidence>
<dbReference type="EMBL" id="JASJQH010005627">
    <property type="protein sequence ID" value="KAK9744389.1"/>
    <property type="molecule type" value="Genomic_DNA"/>
</dbReference>
<reference evidence="1 2" key="1">
    <citation type="submission" date="2023-04" db="EMBL/GenBank/DDBJ databases">
        <title>Genome of Basidiobolus ranarum AG-B5.</title>
        <authorList>
            <person name="Stajich J.E."/>
            <person name="Carter-House D."/>
            <person name="Gryganskyi A."/>
        </authorList>
    </citation>
    <scope>NUCLEOTIDE SEQUENCE [LARGE SCALE GENOMIC DNA]</scope>
    <source>
        <strain evidence="1 2">AG-B5</strain>
    </source>
</reference>
<accession>A0ABR2WCC5</accession>
<proteinExistence type="predicted"/>
<protein>
    <submittedName>
        <fullName evidence="1">Uncharacterized protein</fullName>
    </submittedName>
</protein>
<evidence type="ECO:0000313" key="2">
    <source>
        <dbReference type="Proteomes" id="UP001479436"/>
    </source>
</evidence>
<comment type="caution">
    <text evidence="1">The sequence shown here is derived from an EMBL/GenBank/DDBJ whole genome shotgun (WGS) entry which is preliminary data.</text>
</comment>
<dbReference type="Proteomes" id="UP001479436">
    <property type="component" value="Unassembled WGS sequence"/>
</dbReference>
<keyword evidence="2" id="KW-1185">Reference proteome</keyword>
<sequence length="80" mass="9292">MEAAKIHNNPRNNGLFENSRMKRVKGEGTRDATYFIVTCVQIEIDKRYTEENVPFDIIDPAPLWRALSWIQVAQPESKRS</sequence>
<gene>
    <name evidence="1" type="ORF">K7432_018310</name>
</gene>
<name>A0ABR2WCC5_9FUNG</name>
<organism evidence="1 2">
    <name type="scientific">Basidiobolus ranarum</name>
    <dbReference type="NCBI Taxonomy" id="34480"/>
    <lineage>
        <taxon>Eukaryota</taxon>
        <taxon>Fungi</taxon>
        <taxon>Fungi incertae sedis</taxon>
        <taxon>Zoopagomycota</taxon>
        <taxon>Entomophthoromycotina</taxon>
        <taxon>Basidiobolomycetes</taxon>
        <taxon>Basidiobolales</taxon>
        <taxon>Basidiobolaceae</taxon>
        <taxon>Basidiobolus</taxon>
    </lineage>
</organism>